<keyword evidence="8" id="KW-0811">Translocation</keyword>
<evidence type="ECO:0000256" key="2">
    <source>
        <dbReference type="ARBA" id="ARBA00008926"/>
    </source>
</evidence>
<name>A0A9Q3CUF9_9BASI</name>
<feature type="region of interest" description="Disordered" evidence="11">
    <location>
        <begin position="300"/>
        <end position="530"/>
    </location>
</feature>
<evidence type="ECO:0000256" key="9">
    <source>
        <dbReference type="ARBA" id="ARBA00023132"/>
    </source>
</evidence>
<gene>
    <name evidence="13" type="ORF">O181_029772</name>
</gene>
<feature type="compositionally biased region" description="Low complexity" evidence="11">
    <location>
        <begin position="70"/>
        <end position="80"/>
    </location>
</feature>
<dbReference type="FunFam" id="3.30.1610.10:FF:000003">
    <property type="entry name" value="Nucleoporin SONB, putative"/>
    <property type="match status" value="1"/>
</dbReference>
<protein>
    <recommendedName>
        <fullName evidence="12">Peptidase S59 domain-containing protein</fullName>
    </recommendedName>
</protein>
<feature type="region of interest" description="Disordered" evidence="11">
    <location>
        <begin position="1"/>
        <end position="80"/>
    </location>
</feature>
<feature type="compositionally biased region" description="Low complexity" evidence="11">
    <location>
        <begin position="1"/>
        <end position="34"/>
    </location>
</feature>
<organism evidence="13 14">
    <name type="scientific">Austropuccinia psidii MF-1</name>
    <dbReference type="NCBI Taxonomy" id="1389203"/>
    <lineage>
        <taxon>Eukaryota</taxon>
        <taxon>Fungi</taxon>
        <taxon>Dikarya</taxon>
        <taxon>Basidiomycota</taxon>
        <taxon>Pucciniomycotina</taxon>
        <taxon>Pucciniomycetes</taxon>
        <taxon>Pucciniales</taxon>
        <taxon>Sphaerophragmiaceae</taxon>
        <taxon>Austropuccinia</taxon>
    </lineage>
</organism>
<dbReference type="GO" id="GO:0044614">
    <property type="term" value="C:nuclear pore cytoplasmic filaments"/>
    <property type="evidence" value="ECO:0007669"/>
    <property type="project" value="TreeGrafter"/>
</dbReference>
<evidence type="ECO:0000256" key="8">
    <source>
        <dbReference type="ARBA" id="ARBA00023010"/>
    </source>
</evidence>
<feature type="compositionally biased region" description="Low complexity" evidence="11">
    <location>
        <begin position="413"/>
        <end position="423"/>
    </location>
</feature>
<keyword evidence="4" id="KW-0677">Repeat</keyword>
<proteinExistence type="inferred from homology"/>
<dbReference type="GO" id="GO:0017056">
    <property type="term" value="F:structural constituent of nuclear pore"/>
    <property type="evidence" value="ECO:0007669"/>
    <property type="project" value="InterPro"/>
</dbReference>
<dbReference type="GO" id="GO:0008139">
    <property type="term" value="F:nuclear localization sequence binding"/>
    <property type="evidence" value="ECO:0007669"/>
    <property type="project" value="TreeGrafter"/>
</dbReference>
<comment type="caution">
    <text evidence="13">The sequence shown here is derived from an EMBL/GenBank/DDBJ whole genome shotgun (WGS) entry which is preliminary data.</text>
</comment>
<sequence>MFGASNNTFGGFGSNNQQPQQAPNQANQQQPTTNLFGNPQPSTSFNAFNQQPTNTPFSQTQSTGFGTNAFGTSPNTTGFGTTSTPTNVFGQPQNQSTNLFGQNSQTTPTSGFGGFGTTSSPNPASNTFGAFGSTSNNSNSGTGLFGQKPVTTTNPFGTATTNTGFGSTVFGQNQSPFGATSTQPIPNGTINPSYAPVTLAENESTPSSKSVFNSIVAMDAYKNFSFEELRLQDYSQGRKSAIPVNSTNAAFGVQQPQQGTFGSFGNTNQMVGFGQQQPQTNVFGTTPSTNTFGAQQPVTNSIFGQPTTTNPSPFGQQPNTNSSPFGAGTTQPNNAFGNSNNLFNNSNTSSPFGTQSAKPSIFGNPTTNTTFGAPATSAAPTTNVFGSTPAQPQNNLFGGTNNQNSSGGGGLFGSNSNNTQNSGGLFGSNNNQNNAPKPGGLFGSNTNTGSSLFGQAASTTNNTNNTFGFGSNNQQQPSQPSGGLFGNNNQSAPSGGLFGMNNIQPTQTGNAGGLFGTSNPNNATNNSGNMAGGLFGNNNLNPGGLFGQKPVTSTGSLFGNKDGLAQNTANNFGNPNSGGLFGSSQNNSSFGFGNNNNNNANPNSNLFGSLNNSQPFQNQIGQNSLFQSQPNQHPLLQTRVDQDAYGNNPLFANNGISTGSKPAIPIKKQLPTIDFKPLPRPNTKITKLRGFARSMSPVKSIGSTSPMTNSTTSNASNALSRSSAYLKGPEESLLSPKAFIVKPSPKKLTIDPATLSTLFRNRSVTANGSSTSLNETPPPLSKVSHNNNNINRPQSVFDPEAESAAQSLFSKVPHRSDRSSSQVPESGNSLEASRLPKPLGHASNTANSFSSPGPISQFDNQNTPTRAIMEDEVVISTKSKAQEGEYWTIPTMDELSMMDKNDLKAIPNFIVGRAGYGQVQFQKDVDLSGIENLRGDLCGEIVVFKQALCSVYPDDPVDKPPIGKGLNVPAVITLENCWAVDKATRAPLQDPNHPRVKLFSKRLMKSEDTEFIEYDAKTGKWTFSVEHFTTYGIDNSEEGSDEDEDVTEDNQVENESSSDGSELEDSQTSQLSIIHTRRPKKVFEEGSSSVDGDDDDGPPQVMLFEDEDNPSVDGQGDLFDSSGRSDEMLDEETSASVTGSDDDHDFSSKEINKKRPRPSTDPEPDDDSNSEAHRNFGQDWQNQIGLESRKVAVMQASLFARPDSHLTKKPTASFLPPKTVTSSHSEISRISKGPAMKESPTESRKIIDDLHEATSLSRVSLLTQPKKQFFTPVKIRHPKFIPLSKSLVFEKSLGHDLGRSFARSFRVSWVGQSNRFIQLAREDTQDSSNSNGKMRFPLFSGLSIKSIPPNAFDLVKESQSAERLLQVQFKNTTIICGEGIPFIATNSALRFRDFRSSYEKTDRSNDALIWELCSVLFDELDLRLPEGATPDLIERISNLRREDAFSAWLQKVVVPFVEHDIRSTNRQQGRFSGIFKLLSGNQIERACDLAIEMGNYRLATLIAQCGRSDETFKADILQQNVTWRELRVDAYIDRDLRKLYELISGNATISKGFGKKGLHVDHSEDIVISEGLDWKRALGLHIWFATSQSNFWYGIKRFEDSFKVEKCAPAPVPWYLDQTNVNSEEVLNRWKLNSDESIYDAMFHIIKMFVDPTYALETVLEPKGFGPSPFDYRMPWHLYIMLSRVLRLRDFEDRGLIIRDEMECETNDGIGALESNSICADIVTNNYADQLIKLGLWKWAGFVLLHLEQPSCREKALKELILRNIKSFDVEVEDFFINKLKIPCNWIKLAKAKVAHYEGKYFEEFKLLVESKEFSKSHEILVFELIPETLLRGDFKLARKLLKSIQEEFVSDWMSGGKIFLDYVDVIERLHKLIQVFKSKFKVDNEREESDQNREDEMESLKVKLESLIKEIPKIFCEFMLNRNGITNKQQVCINEMISNLTQTMTTFSIINQKNQIKNSKSLAPMEQNQVGITTEVDGLKLSSFNQNLILGNHYFRDLLKGSDQMFWLKKCSIDGFSKSLKKSQSTLIS</sequence>
<dbReference type="InterPro" id="IPR007230">
    <property type="entry name" value="Nup98_auto-Pept-S59_dom"/>
</dbReference>
<feature type="compositionally biased region" description="Polar residues" evidence="11">
    <location>
        <begin position="35"/>
        <end position="66"/>
    </location>
</feature>
<dbReference type="SUPFAM" id="SSF82215">
    <property type="entry name" value="C-terminal autoproteolytic domain of nucleoporin nup98"/>
    <property type="match status" value="1"/>
</dbReference>
<evidence type="ECO:0000256" key="10">
    <source>
        <dbReference type="ARBA" id="ARBA00023242"/>
    </source>
</evidence>
<feature type="compositionally biased region" description="Low complexity" evidence="11">
    <location>
        <begin position="132"/>
        <end position="141"/>
    </location>
</feature>
<keyword evidence="5" id="KW-0068">Autocatalytic cleavage</keyword>
<dbReference type="PANTHER" id="PTHR23198:SF6">
    <property type="entry name" value="NUCLEAR PORE COMPLEX PROTEIN NUP98-NUP96"/>
    <property type="match status" value="1"/>
</dbReference>
<feature type="region of interest" description="Disordered" evidence="11">
    <location>
        <begin position="568"/>
        <end position="618"/>
    </location>
</feature>
<evidence type="ECO:0000259" key="12">
    <source>
        <dbReference type="PROSITE" id="PS51434"/>
    </source>
</evidence>
<evidence type="ECO:0000256" key="7">
    <source>
        <dbReference type="ARBA" id="ARBA00022927"/>
    </source>
</evidence>
<dbReference type="Pfam" id="PF13634">
    <property type="entry name" value="Nucleoporin_FG"/>
    <property type="match status" value="4"/>
</dbReference>
<dbReference type="Gene3D" id="1.10.10.2360">
    <property type="match status" value="1"/>
</dbReference>
<dbReference type="PANTHER" id="PTHR23198">
    <property type="entry name" value="NUCLEOPORIN"/>
    <property type="match status" value="1"/>
</dbReference>
<keyword evidence="3" id="KW-0813">Transport</keyword>
<evidence type="ECO:0000256" key="3">
    <source>
        <dbReference type="ARBA" id="ARBA00022448"/>
    </source>
</evidence>
<feature type="region of interest" description="Disordered" evidence="11">
    <location>
        <begin position="766"/>
        <end position="864"/>
    </location>
</feature>
<comment type="subcellular location">
    <subcellularLocation>
        <location evidence="1">Nucleus</location>
        <location evidence="1">Nuclear pore complex</location>
    </subcellularLocation>
</comment>
<dbReference type="InterPro" id="IPR021967">
    <property type="entry name" value="Nup98_C"/>
</dbReference>
<dbReference type="Gene3D" id="1.25.40.690">
    <property type="match status" value="1"/>
</dbReference>
<feature type="compositionally biased region" description="Polar residues" evidence="11">
    <location>
        <begin position="378"/>
        <end position="397"/>
    </location>
</feature>
<feature type="compositionally biased region" description="Low complexity" evidence="11">
    <location>
        <begin position="333"/>
        <end position="352"/>
    </location>
</feature>
<dbReference type="Pfam" id="PF12110">
    <property type="entry name" value="Nup96"/>
    <property type="match status" value="1"/>
</dbReference>
<comment type="similarity">
    <text evidence="2">Belongs to the nucleoporin GLFG family.</text>
</comment>
<feature type="domain" description="Peptidase S59" evidence="12">
    <location>
        <begin position="883"/>
        <end position="1028"/>
    </location>
</feature>
<dbReference type="GO" id="GO:0006606">
    <property type="term" value="P:protein import into nucleus"/>
    <property type="evidence" value="ECO:0007669"/>
    <property type="project" value="TreeGrafter"/>
</dbReference>
<feature type="compositionally biased region" description="Low complexity" evidence="11">
    <location>
        <begin position="455"/>
        <end position="482"/>
    </location>
</feature>
<dbReference type="GO" id="GO:0051028">
    <property type="term" value="P:mRNA transport"/>
    <property type="evidence" value="ECO:0007669"/>
    <property type="project" value="UniProtKB-KW"/>
</dbReference>
<feature type="compositionally biased region" description="Low complexity" evidence="11">
    <location>
        <begin position="516"/>
        <end position="529"/>
    </location>
</feature>
<keyword evidence="14" id="KW-1185">Reference proteome</keyword>
<evidence type="ECO:0000313" key="13">
    <source>
        <dbReference type="EMBL" id="MBW0490057.1"/>
    </source>
</evidence>
<evidence type="ECO:0000256" key="1">
    <source>
        <dbReference type="ARBA" id="ARBA00004567"/>
    </source>
</evidence>
<dbReference type="PROSITE" id="PS51434">
    <property type="entry name" value="NUP_C"/>
    <property type="match status" value="1"/>
</dbReference>
<keyword evidence="7" id="KW-0653">Protein transport</keyword>
<dbReference type="GO" id="GO:0003723">
    <property type="term" value="F:RNA binding"/>
    <property type="evidence" value="ECO:0007669"/>
    <property type="project" value="TreeGrafter"/>
</dbReference>
<evidence type="ECO:0000313" key="14">
    <source>
        <dbReference type="Proteomes" id="UP000765509"/>
    </source>
</evidence>
<evidence type="ECO:0000256" key="11">
    <source>
        <dbReference type="SAM" id="MobiDB-lite"/>
    </source>
</evidence>
<reference evidence="13" key="1">
    <citation type="submission" date="2021-03" db="EMBL/GenBank/DDBJ databases">
        <title>Draft genome sequence of rust myrtle Austropuccinia psidii MF-1, a brazilian biotype.</title>
        <authorList>
            <person name="Quecine M.C."/>
            <person name="Pachon D.M.R."/>
            <person name="Bonatelli M.L."/>
            <person name="Correr F.H."/>
            <person name="Franceschini L.M."/>
            <person name="Leite T.F."/>
            <person name="Margarido G.R.A."/>
            <person name="Almeida C.A."/>
            <person name="Ferrarezi J.A."/>
            <person name="Labate C.A."/>
        </authorList>
    </citation>
    <scope>NUCLEOTIDE SEQUENCE</scope>
    <source>
        <strain evidence="13">MF-1</strain>
    </source>
</reference>
<feature type="region of interest" description="Disordered" evidence="11">
    <location>
        <begin position="1209"/>
        <end position="1241"/>
    </location>
</feature>
<feature type="compositionally biased region" description="Polar residues" evidence="11">
    <location>
        <begin position="300"/>
        <end position="332"/>
    </location>
</feature>
<dbReference type="FunFam" id="1.10.10.2360:FF:000001">
    <property type="entry name" value="Nuclear pore complex protein Nup98-Nup96"/>
    <property type="match status" value="1"/>
</dbReference>
<feature type="region of interest" description="Disordered" evidence="11">
    <location>
        <begin position="697"/>
        <end position="717"/>
    </location>
</feature>
<feature type="compositionally biased region" description="Polar residues" evidence="11">
    <location>
        <begin position="842"/>
        <end position="864"/>
    </location>
</feature>
<evidence type="ECO:0000256" key="6">
    <source>
        <dbReference type="ARBA" id="ARBA00022816"/>
    </source>
</evidence>
<dbReference type="Proteomes" id="UP000765509">
    <property type="component" value="Unassembled WGS sequence"/>
</dbReference>
<feature type="compositionally biased region" description="Polar residues" evidence="11">
    <location>
        <begin position="783"/>
        <end position="794"/>
    </location>
</feature>
<dbReference type="GO" id="GO:0006405">
    <property type="term" value="P:RNA export from nucleus"/>
    <property type="evidence" value="ECO:0007669"/>
    <property type="project" value="TreeGrafter"/>
</dbReference>
<keyword evidence="10" id="KW-0539">Nucleus</keyword>
<feature type="compositionally biased region" description="Low complexity" evidence="11">
    <location>
        <begin position="703"/>
        <end position="717"/>
    </location>
</feature>
<keyword evidence="6" id="KW-0509">mRNA transport</keyword>
<keyword evidence="9" id="KW-0906">Nuclear pore complex</keyword>
<dbReference type="OrthoDB" id="3797628at2759"/>
<feature type="region of interest" description="Disordered" evidence="11">
    <location>
        <begin position="109"/>
        <end position="141"/>
    </location>
</feature>
<feature type="compositionally biased region" description="Polar residues" evidence="11">
    <location>
        <begin position="443"/>
        <end position="453"/>
    </location>
</feature>
<dbReference type="Gene3D" id="3.30.1610.10">
    <property type="entry name" value="Peptidase S59, nucleoporin"/>
    <property type="match status" value="1"/>
</dbReference>
<evidence type="ECO:0000256" key="4">
    <source>
        <dbReference type="ARBA" id="ARBA00022737"/>
    </source>
</evidence>
<feature type="compositionally biased region" description="Polar residues" evidence="11">
    <location>
        <begin position="766"/>
        <end position="775"/>
    </location>
</feature>
<dbReference type="Pfam" id="PF04096">
    <property type="entry name" value="Nucleoporin2"/>
    <property type="match status" value="1"/>
</dbReference>
<dbReference type="EMBL" id="AVOT02010390">
    <property type="protein sequence ID" value="MBW0490057.1"/>
    <property type="molecule type" value="Genomic_DNA"/>
</dbReference>
<feature type="compositionally biased region" description="Low complexity" evidence="11">
    <location>
        <begin position="582"/>
        <end position="609"/>
    </location>
</feature>
<accession>A0A9Q3CUF9</accession>
<dbReference type="GO" id="GO:0000973">
    <property type="term" value="P:post-transcriptional tethering of RNA polymerase II gene DNA at nuclear periphery"/>
    <property type="evidence" value="ECO:0007669"/>
    <property type="project" value="TreeGrafter"/>
</dbReference>
<dbReference type="InterPro" id="IPR036903">
    <property type="entry name" value="Nup98_auto-Pept-S59_dom_sf"/>
</dbReference>
<dbReference type="InterPro" id="IPR037665">
    <property type="entry name" value="Nucleoporin_S59-like"/>
</dbReference>
<dbReference type="InterPro" id="IPR025574">
    <property type="entry name" value="Nucleoporin_FG_rpt"/>
</dbReference>
<dbReference type="GO" id="GO:0034398">
    <property type="term" value="P:telomere tethering at nuclear periphery"/>
    <property type="evidence" value="ECO:0007669"/>
    <property type="project" value="TreeGrafter"/>
</dbReference>
<feature type="region of interest" description="Disordered" evidence="11">
    <location>
        <begin position="1033"/>
        <end position="1174"/>
    </location>
</feature>
<evidence type="ECO:0000256" key="5">
    <source>
        <dbReference type="ARBA" id="ARBA00022813"/>
    </source>
</evidence>
<feature type="compositionally biased region" description="Acidic residues" evidence="11">
    <location>
        <begin position="1035"/>
        <end position="1052"/>
    </location>
</feature>
<feature type="compositionally biased region" description="Polar residues" evidence="11">
    <location>
        <begin position="353"/>
        <end position="371"/>
    </location>
</feature>
<feature type="compositionally biased region" description="Polar residues" evidence="11">
    <location>
        <begin position="819"/>
        <end position="831"/>
    </location>
</feature>